<name>A0A7J9UUS6_9MICO</name>
<dbReference type="InterPro" id="IPR036271">
    <property type="entry name" value="Tet_transcr_reg_TetR-rel_C_sf"/>
</dbReference>
<sequence length="209" mass="22538">MPRVTAEHRATRREQILQAAFRCVARSGFQGMTMADVIGESGLSAGAVYGYFRGKRELLLAIADRAIGSIDEVFHGLLGDGAAPHPADVLRAALEALMAVGDDDVDLTVVTVQAWAEAVRGGEVRELLRPRVARLREQWAEVMRRHQAAGHLAADADPEEAAQAMVGLVPGFILQRLMLGDLTVESFTRGVRQLLDAPRREAVPTPPGA</sequence>
<evidence type="ECO:0000259" key="6">
    <source>
        <dbReference type="PROSITE" id="PS50977"/>
    </source>
</evidence>
<feature type="domain" description="HTH tetR-type" evidence="6">
    <location>
        <begin position="10"/>
        <end position="70"/>
    </location>
</feature>
<evidence type="ECO:0000256" key="1">
    <source>
        <dbReference type="ARBA" id="ARBA00022491"/>
    </source>
</evidence>
<dbReference type="InterPro" id="IPR023772">
    <property type="entry name" value="DNA-bd_HTH_TetR-type_CS"/>
</dbReference>
<reference evidence="7 8" key="1">
    <citation type="submission" date="2019-10" db="EMBL/GenBank/DDBJ databases">
        <title>Georgenia wutianyii sp. nov. and Georgenia yuyongxinii sp. nov. isolated from plateau pika (Ochotona curzoniae) in the Qinghai-Tibet plateau of China.</title>
        <authorList>
            <person name="Tian Z."/>
        </authorList>
    </citation>
    <scope>NUCLEOTIDE SEQUENCE [LARGE SCALE GENOMIC DNA]</scope>
    <source>
        <strain evidence="7 8">JCM 15130</strain>
    </source>
</reference>
<dbReference type="RefSeq" id="WP_193314389.1">
    <property type="nucleotide sequence ID" value="NZ_BAAAOT010000003.1"/>
</dbReference>
<organism evidence="7 8">
    <name type="scientific">Georgenia ruanii</name>
    <dbReference type="NCBI Taxonomy" id="348442"/>
    <lineage>
        <taxon>Bacteria</taxon>
        <taxon>Bacillati</taxon>
        <taxon>Actinomycetota</taxon>
        <taxon>Actinomycetes</taxon>
        <taxon>Micrococcales</taxon>
        <taxon>Bogoriellaceae</taxon>
        <taxon>Georgenia</taxon>
    </lineage>
</organism>
<keyword evidence="4" id="KW-0804">Transcription</keyword>
<dbReference type="EMBL" id="WHPD01001196">
    <property type="protein sequence ID" value="MPV88103.1"/>
    <property type="molecule type" value="Genomic_DNA"/>
</dbReference>
<evidence type="ECO:0000313" key="8">
    <source>
        <dbReference type="Proteomes" id="UP000429644"/>
    </source>
</evidence>
<dbReference type="PROSITE" id="PS01081">
    <property type="entry name" value="HTH_TETR_1"/>
    <property type="match status" value="1"/>
</dbReference>
<feature type="non-terminal residue" evidence="7">
    <location>
        <position position="1"/>
    </location>
</feature>
<dbReference type="GO" id="GO:0003677">
    <property type="term" value="F:DNA binding"/>
    <property type="evidence" value="ECO:0007669"/>
    <property type="project" value="UniProtKB-UniRule"/>
</dbReference>
<dbReference type="InterPro" id="IPR009057">
    <property type="entry name" value="Homeodomain-like_sf"/>
</dbReference>
<dbReference type="InterPro" id="IPR039538">
    <property type="entry name" value="BetI_C"/>
</dbReference>
<evidence type="ECO:0000256" key="3">
    <source>
        <dbReference type="ARBA" id="ARBA00023125"/>
    </source>
</evidence>
<proteinExistence type="predicted"/>
<dbReference type="Pfam" id="PF13977">
    <property type="entry name" value="TetR_C_6"/>
    <property type="match status" value="1"/>
</dbReference>
<keyword evidence="1" id="KW-0678">Repressor</keyword>
<dbReference type="InterPro" id="IPR001647">
    <property type="entry name" value="HTH_TetR"/>
</dbReference>
<dbReference type="Gene3D" id="1.10.357.10">
    <property type="entry name" value="Tetracycline Repressor, domain 2"/>
    <property type="match status" value="1"/>
</dbReference>
<keyword evidence="3 5" id="KW-0238">DNA-binding</keyword>
<dbReference type="PANTHER" id="PTHR47506">
    <property type="entry name" value="TRANSCRIPTIONAL REGULATORY PROTEIN"/>
    <property type="match status" value="1"/>
</dbReference>
<dbReference type="Proteomes" id="UP000429644">
    <property type="component" value="Unassembled WGS sequence"/>
</dbReference>
<protein>
    <submittedName>
        <fullName evidence="7">TetR family transcriptional regulator</fullName>
    </submittedName>
</protein>
<dbReference type="PROSITE" id="PS50977">
    <property type="entry name" value="HTH_TETR_2"/>
    <property type="match status" value="1"/>
</dbReference>
<dbReference type="PRINTS" id="PR00455">
    <property type="entry name" value="HTHTETR"/>
</dbReference>
<evidence type="ECO:0000256" key="5">
    <source>
        <dbReference type="PROSITE-ProRule" id="PRU00335"/>
    </source>
</evidence>
<evidence type="ECO:0000313" key="7">
    <source>
        <dbReference type="EMBL" id="MPV88103.1"/>
    </source>
</evidence>
<feature type="DNA-binding region" description="H-T-H motif" evidence="5">
    <location>
        <begin position="33"/>
        <end position="52"/>
    </location>
</feature>
<gene>
    <name evidence="7" type="ORF">GB882_05435</name>
</gene>
<dbReference type="AlphaFoldDB" id="A0A7J9UUS6"/>
<accession>A0A7J9UUS6</accession>
<keyword evidence="8" id="KW-1185">Reference proteome</keyword>
<comment type="caution">
    <text evidence="7">The sequence shown here is derived from an EMBL/GenBank/DDBJ whole genome shotgun (WGS) entry which is preliminary data.</text>
</comment>
<evidence type="ECO:0000256" key="4">
    <source>
        <dbReference type="ARBA" id="ARBA00023163"/>
    </source>
</evidence>
<dbReference type="Pfam" id="PF00440">
    <property type="entry name" value="TetR_N"/>
    <property type="match status" value="1"/>
</dbReference>
<evidence type="ECO:0000256" key="2">
    <source>
        <dbReference type="ARBA" id="ARBA00023015"/>
    </source>
</evidence>
<keyword evidence="2" id="KW-0805">Transcription regulation</keyword>
<dbReference type="SUPFAM" id="SSF48498">
    <property type="entry name" value="Tetracyclin repressor-like, C-terminal domain"/>
    <property type="match status" value="1"/>
</dbReference>
<dbReference type="SUPFAM" id="SSF46689">
    <property type="entry name" value="Homeodomain-like"/>
    <property type="match status" value="1"/>
</dbReference>
<dbReference type="PANTHER" id="PTHR47506:SF1">
    <property type="entry name" value="HTH-TYPE TRANSCRIPTIONAL REGULATOR YJDC"/>
    <property type="match status" value="1"/>
</dbReference>